<keyword evidence="1" id="KW-0863">Zinc-finger</keyword>
<comment type="caution">
    <text evidence="3">The sequence shown here is derived from an EMBL/GenBank/DDBJ whole genome shotgun (WGS) entry which is preliminary data.</text>
</comment>
<feature type="domain" description="SWIM-type" evidence="2">
    <location>
        <begin position="250"/>
        <end position="283"/>
    </location>
</feature>
<evidence type="ECO:0000259" key="2">
    <source>
        <dbReference type="PROSITE" id="PS50966"/>
    </source>
</evidence>
<reference evidence="3 4" key="1">
    <citation type="submission" date="2021-06" db="EMBL/GenBank/DDBJ databases">
        <authorList>
            <person name="Kallberg Y."/>
            <person name="Tangrot J."/>
            <person name="Rosling A."/>
        </authorList>
    </citation>
    <scope>NUCLEOTIDE SEQUENCE [LARGE SCALE GENOMIC DNA]</scope>
    <source>
        <strain evidence="3 4">120-4 pot B 10/14</strain>
    </source>
</reference>
<gene>
    <name evidence="3" type="ORF">GMARGA_LOCUS17396</name>
</gene>
<sequence length="339" mass="39941">NTNKMNLELYSDLAKVDGMGFPLAYMLLFTATAINDGAHMNIITYFFDKLHNLEINLVFVLTDKDSVQILAAKTIWPEAHIQLCFWYLKRAIKRMLGLKKMPKTICYSATQANAEFSFVDINFYPEIISQQHIGFTFCPTDHHNHILNLMIKHFNQHPYIPAANMQHYFSDQIREFAVKEMYTYYKNNNLKWPHVDLLVWILTERLLLQYIIKMQQLELKYQTRAIALWHSAFKRNWKTYSKNTLSGSPYATDTKMWTCSCLGYLNSRFLLCKHLVQSVHPLKPNFFNKVTRYRSHLSGERNMELNDKTNEELAKALQEYKESENNIVDNIIVEELNKT</sequence>
<proteinExistence type="predicted"/>
<dbReference type="InterPro" id="IPR007527">
    <property type="entry name" value="Znf_SWIM"/>
</dbReference>
<name>A0ABN7VDP6_GIGMA</name>
<keyword evidence="4" id="KW-1185">Reference proteome</keyword>
<dbReference type="PROSITE" id="PS50966">
    <property type="entry name" value="ZF_SWIM"/>
    <property type="match status" value="1"/>
</dbReference>
<keyword evidence="1" id="KW-0479">Metal-binding</keyword>
<accession>A0ABN7VDP6</accession>
<feature type="non-terminal residue" evidence="3">
    <location>
        <position position="1"/>
    </location>
</feature>
<evidence type="ECO:0000313" key="3">
    <source>
        <dbReference type="EMBL" id="CAG8760330.1"/>
    </source>
</evidence>
<organism evidence="3 4">
    <name type="scientific">Gigaspora margarita</name>
    <dbReference type="NCBI Taxonomy" id="4874"/>
    <lineage>
        <taxon>Eukaryota</taxon>
        <taxon>Fungi</taxon>
        <taxon>Fungi incertae sedis</taxon>
        <taxon>Mucoromycota</taxon>
        <taxon>Glomeromycotina</taxon>
        <taxon>Glomeromycetes</taxon>
        <taxon>Diversisporales</taxon>
        <taxon>Gigasporaceae</taxon>
        <taxon>Gigaspora</taxon>
    </lineage>
</organism>
<keyword evidence="1" id="KW-0862">Zinc</keyword>
<dbReference type="EMBL" id="CAJVQB010013164">
    <property type="protein sequence ID" value="CAG8760330.1"/>
    <property type="molecule type" value="Genomic_DNA"/>
</dbReference>
<evidence type="ECO:0000256" key="1">
    <source>
        <dbReference type="PROSITE-ProRule" id="PRU00325"/>
    </source>
</evidence>
<protein>
    <submittedName>
        <fullName evidence="3">1142_t:CDS:1</fullName>
    </submittedName>
</protein>
<evidence type="ECO:0000313" key="4">
    <source>
        <dbReference type="Proteomes" id="UP000789901"/>
    </source>
</evidence>
<dbReference type="Proteomes" id="UP000789901">
    <property type="component" value="Unassembled WGS sequence"/>
</dbReference>